<dbReference type="GO" id="GO:0016747">
    <property type="term" value="F:acyltransferase activity, transferring groups other than amino-acyl groups"/>
    <property type="evidence" value="ECO:0007669"/>
    <property type="project" value="InterPro"/>
</dbReference>
<dbReference type="OrthoDB" id="2129362at2759"/>
<dbReference type="InterPro" id="IPR016181">
    <property type="entry name" value="Acyl_CoA_acyltransferase"/>
</dbReference>
<dbReference type="InParanoid" id="A0A067QCT3"/>
<evidence type="ECO:0000259" key="3">
    <source>
        <dbReference type="PROSITE" id="PS51186"/>
    </source>
</evidence>
<gene>
    <name evidence="4" type="ORF">JAAARDRAFT_117802</name>
</gene>
<dbReference type="PANTHER" id="PTHR43072:SF23">
    <property type="entry name" value="UPF0039 PROTEIN C11D3.02C"/>
    <property type="match status" value="1"/>
</dbReference>
<dbReference type="Proteomes" id="UP000027265">
    <property type="component" value="Unassembled WGS sequence"/>
</dbReference>
<keyword evidence="2" id="KW-0012">Acyltransferase</keyword>
<dbReference type="Pfam" id="PF00583">
    <property type="entry name" value="Acetyltransf_1"/>
    <property type="match status" value="1"/>
</dbReference>
<dbReference type="InterPro" id="IPR000182">
    <property type="entry name" value="GNAT_dom"/>
</dbReference>
<evidence type="ECO:0000313" key="4">
    <source>
        <dbReference type="EMBL" id="KDQ64878.1"/>
    </source>
</evidence>
<evidence type="ECO:0000256" key="2">
    <source>
        <dbReference type="ARBA" id="ARBA00023315"/>
    </source>
</evidence>
<organism evidence="4 5">
    <name type="scientific">Jaapia argillacea MUCL 33604</name>
    <dbReference type="NCBI Taxonomy" id="933084"/>
    <lineage>
        <taxon>Eukaryota</taxon>
        <taxon>Fungi</taxon>
        <taxon>Dikarya</taxon>
        <taxon>Basidiomycota</taxon>
        <taxon>Agaricomycotina</taxon>
        <taxon>Agaricomycetes</taxon>
        <taxon>Agaricomycetidae</taxon>
        <taxon>Jaapiales</taxon>
        <taxon>Jaapiaceae</taxon>
        <taxon>Jaapia</taxon>
    </lineage>
</organism>
<dbReference type="SUPFAM" id="SSF55729">
    <property type="entry name" value="Acyl-CoA N-acyltransferases (Nat)"/>
    <property type="match status" value="1"/>
</dbReference>
<evidence type="ECO:0000256" key="1">
    <source>
        <dbReference type="ARBA" id="ARBA00022679"/>
    </source>
</evidence>
<dbReference type="HOGENOM" id="CLU_013985_4_4_1"/>
<dbReference type="Gene3D" id="3.40.630.30">
    <property type="match status" value="1"/>
</dbReference>
<reference evidence="5" key="1">
    <citation type="journal article" date="2014" name="Proc. Natl. Acad. Sci. U.S.A.">
        <title>Extensive sampling of basidiomycete genomes demonstrates inadequacy of the white-rot/brown-rot paradigm for wood decay fungi.</title>
        <authorList>
            <person name="Riley R."/>
            <person name="Salamov A.A."/>
            <person name="Brown D.W."/>
            <person name="Nagy L.G."/>
            <person name="Floudas D."/>
            <person name="Held B.W."/>
            <person name="Levasseur A."/>
            <person name="Lombard V."/>
            <person name="Morin E."/>
            <person name="Otillar R."/>
            <person name="Lindquist E.A."/>
            <person name="Sun H."/>
            <person name="LaButti K.M."/>
            <person name="Schmutz J."/>
            <person name="Jabbour D."/>
            <person name="Luo H."/>
            <person name="Baker S.E."/>
            <person name="Pisabarro A.G."/>
            <person name="Walton J.D."/>
            <person name="Blanchette R.A."/>
            <person name="Henrissat B."/>
            <person name="Martin F."/>
            <person name="Cullen D."/>
            <person name="Hibbett D.S."/>
            <person name="Grigoriev I.V."/>
        </authorList>
    </citation>
    <scope>NUCLEOTIDE SEQUENCE [LARGE SCALE GENOMIC DNA]</scope>
    <source>
        <strain evidence="5">MUCL 33604</strain>
    </source>
</reference>
<evidence type="ECO:0000313" key="5">
    <source>
        <dbReference type="Proteomes" id="UP000027265"/>
    </source>
</evidence>
<sequence>MDTTCQCLHPGLANDAPTLRPANDGDIPFITEIYNEQIRTSVGLFLNHEVSEENRLAWLRDLQKGAYPCVVVEVDEVREDGVRSKRTIGWCNIGRYRSKAAYDATAEISLYIHRDFRGRGLGSLLLGSVVAEARSRKFHTLLAMVTAQNTDSCRFWGKHGWGQAGVTREVGWKFNQWLDVVTYQIIL</sequence>
<feature type="domain" description="N-acetyltransferase" evidence="3">
    <location>
        <begin position="17"/>
        <end position="184"/>
    </location>
</feature>
<protein>
    <recommendedName>
        <fullName evidence="3">N-acetyltransferase domain-containing protein</fullName>
    </recommendedName>
</protein>
<dbReference type="STRING" id="933084.A0A067QCT3"/>
<dbReference type="EMBL" id="KL197709">
    <property type="protein sequence ID" value="KDQ64878.1"/>
    <property type="molecule type" value="Genomic_DNA"/>
</dbReference>
<proteinExistence type="predicted"/>
<accession>A0A067QCT3</accession>
<dbReference type="PANTHER" id="PTHR43072">
    <property type="entry name" value="N-ACETYLTRANSFERASE"/>
    <property type="match status" value="1"/>
</dbReference>
<name>A0A067QCT3_9AGAM</name>
<keyword evidence="5" id="KW-1185">Reference proteome</keyword>
<dbReference type="PROSITE" id="PS51186">
    <property type="entry name" value="GNAT"/>
    <property type="match status" value="1"/>
</dbReference>
<dbReference type="AlphaFoldDB" id="A0A067QCT3"/>
<keyword evidence="1" id="KW-0808">Transferase</keyword>